<keyword evidence="3" id="KW-1185">Reference proteome</keyword>
<dbReference type="EnsemblMetazoa" id="GAUT037665-RA">
    <property type="protein sequence ID" value="GAUT037665-PA"/>
    <property type="gene ID" value="GAUT037665"/>
</dbReference>
<keyword evidence="1" id="KW-0472">Membrane</keyword>
<accession>A0A1A9VHL7</accession>
<evidence type="ECO:0000313" key="2">
    <source>
        <dbReference type="EnsemblMetazoa" id="GAUT037665-PA"/>
    </source>
</evidence>
<keyword evidence="1" id="KW-0812">Transmembrane</keyword>
<evidence type="ECO:0000256" key="1">
    <source>
        <dbReference type="SAM" id="Phobius"/>
    </source>
</evidence>
<organism evidence="2 3">
    <name type="scientific">Glossina austeni</name>
    <name type="common">Savannah tsetse fly</name>
    <dbReference type="NCBI Taxonomy" id="7395"/>
    <lineage>
        <taxon>Eukaryota</taxon>
        <taxon>Metazoa</taxon>
        <taxon>Ecdysozoa</taxon>
        <taxon>Arthropoda</taxon>
        <taxon>Hexapoda</taxon>
        <taxon>Insecta</taxon>
        <taxon>Pterygota</taxon>
        <taxon>Neoptera</taxon>
        <taxon>Endopterygota</taxon>
        <taxon>Diptera</taxon>
        <taxon>Brachycera</taxon>
        <taxon>Muscomorpha</taxon>
        <taxon>Hippoboscoidea</taxon>
        <taxon>Glossinidae</taxon>
        <taxon>Glossina</taxon>
    </lineage>
</organism>
<dbReference type="AlphaFoldDB" id="A0A1A9VHL7"/>
<dbReference type="Proteomes" id="UP000078200">
    <property type="component" value="Unassembled WGS sequence"/>
</dbReference>
<dbReference type="VEuPathDB" id="VectorBase:GAUT037665"/>
<sequence>MYLHTAVHSIAHKAFHAKLCTTKKLSLSYNLDQDGNLRLIQFTNIVPSIYNASFIYVLAICKERIPDASRKKVHRNFMCVASPDYNCIRMSVLVDLLLLVAFKEQCVRIAHKLIQDFIIQNYER</sequence>
<protein>
    <submittedName>
        <fullName evidence="2">Uncharacterized protein</fullName>
    </submittedName>
</protein>
<reference evidence="2" key="1">
    <citation type="submission" date="2020-05" db="UniProtKB">
        <authorList>
            <consortium name="EnsemblMetazoa"/>
        </authorList>
    </citation>
    <scope>IDENTIFICATION</scope>
    <source>
        <strain evidence="2">TTRI</strain>
    </source>
</reference>
<keyword evidence="1" id="KW-1133">Transmembrane helix</keyword>
<feature type="transmembrane region" description="Helical" evidence="1">
    <location>
        <begin position="39"/>
        <end position="61"/>
    </location>
</feature>
<evidence type="ECO:0000313" key="3">
    <source>
        <dbReference type="Proteomes" id="UP000078200"/>
    </source>
</evidence>
<proteinExistence type="predicted"/>
<name>A0A1A9VHL7_GLOAU</name>